<dbReference type="PROSITE" id="PS00455">
    <property type="entry name" value="AMP_BINDING"/>
    <property type="match status" value="1"/>
</dbReference>
<dbReference type="OrthoDB" id="9803968at2"/>
<dbReference type="Pfam" id="PF00501">
    <property type="entry name" value="AMP-binding"/>
    <property type="match status" value="1"/>
</dbReference>
<keyword evidence="4" id="KW-0436">Ligase</keyword>
<dbReference type="PANTHER" id="PTHR43272:SF33">
    <property type="entry name" value="AMP-BINDING DOMAIN-CONTAINING PROTEIN-RELATED"/>
    <property type="match status" value="1"/>
</dbReference>
<reference evidence="4 5" key="1">
    <citation type="submission" date="2019-03" db="EMBL/GenBank/DDBJ databases">
        <title>Draft genome sequences of novel Actinobacteria.</title>
        <authorList>
            <person name="Sahin N."/>
            <person name="Ay H."/>
            <person name="Saygin H."/>
        </authorList>
    </citation>
    <scope>NUCLEOTIDE SEQUENCE [LARGE SCALE GENOMIC DNA]</scope>
    <source>
        <strain evidence="4 5">5K138</strain>
    </source>
</reference>
<dbReference type="InParanoid" id="A0A4R5CS96"/>
<keyword evidence="1" id="KW-0547">Nucleotide-binding</keyword>
<dbReference type="SUPFAM" id="SSF56801">
    <property type="entry name" value="Acetyl-CoA synthetase-like"/>
    <property type="match status" value="1"/>
</dbReference>
<dbReference type="RefSeq" id="WP_131899062.1">
    <property type="nucleotide sequence ID" value="NZ_SMKZ01000042.1"/>
</dbReference>
<gene>
    <name evidence="4" type="ORF">E1269_23315</name>
</gene>
<name>A0A4R5CS96_9ACTN</name>
<accession>A0A4R5CS96</accession>
<evidence type="ECO:0000256" key="1">
    <source>
        <dbReference type="ARBA" id="ARBA00022741"/>
    </source>
</evidence>
<feature type="domain" description="AMP-dependent synthetase/ligase" evidence="3">
    <location>
        <begin position="25"/>
        <end position="438"/>
    </location>
</feature>
<dbReference type="InterPro" id="IPR020845">
    <property type="entry name" value="AMP-binding_CS"/>
</dbReference>
<protein>
    <submittedName>
        <fullName evidence="4">Long-chain fatty acid--CoA ligase</fullName>
    </submittedName>
</protein>
<dbReference type="Proteomes" id="UP000294739">
    <property type="component" value="Unassembled WGS sequence"/>
</dbReference>
<dbReference type="PANTHER" id="PTHR43272">
    <property type="entry name" value="LONG-CHAIN-FATTY-ACID--COA LIGASE"/>
    <property type="match status" value="1"/>
</dbReference>
<evidence type="ECO:0000313" key="4">
    <source>
        <dbReference type="EMBL" id="TDE01294.1"/>
    </source>
</evidence>
<comment type="caution">
    <text evidence="4">The sequence shown here is derived from an EMBL/GenBank/DDBJ whole genome shotgun (WGS) entry which is preliminary data.</text>
</comment>
<dbReference type="Pfam" id="PF23562">
    <property type="entry name" value="AMP-binding_C_3"/>
    <property type="match status" value="1"/>
</dbReference>
<dbReference type="AlphaFoldDB" id="A0A4R5CS96"/>
<dbReference type="Gene3D" id="3.40.50.12780">
    <property type="entry name" value="N-terminal domain of ligase-like"/>
    <property type="match status" value="2"/>
</dbReference>
<dbReference type="InterPro" id="IPR000873">
    <property type="entry name" value="AMP-dep_synth/lig_dom"/>
</dbReference>
<keyword evidence="5" id="KW-1185">Reference proteome</keyword>
<evidence type="ECO:0000259" key="3">
    <source>
        <dbReference type="Pfam" id="PF00501"/>
    </source>
</evidence>
<keyword evidence="2" id="KW-0067">ATP-binding</keyword>
<proteinExistence type="predicted"/>
<dbReference type="InterPro" id="IPR042099">
    <property type="entry name" value="ANL_N_sf"/>
</dbReference>
<evidence type="ECO:0000313" key="5">
    <source>
        <dbReference type="Proteomes" id="UP000294739"/>
    </source>
</evidence>
<dbReference type="FunCoup" id="A0A4R5CS96">
    <property type="interactions" value="114"/>
</dbReference>
<sequence length="610" mass="66873">MGLGTTDRADLVADRPPSVGRMFLERVEATPDREAYRYPDGAGWSSLTWAQTKDRVWALAAGLLDLGVEHEQRVALASSTRIEWILADLAINVIGAATTTVYPTTTPEDVSYILSDSDTRVVFAENDEQLRKVLEHRADLSQLTRIVVFDGDGTQGDPDFVLTLSELEERGRALLAERASAVDDALAAVGPETLATLIYTSGTTGRPKGVRLVNDNWVYEGVAVDVFDILTIDDVQYLWLPLSHSFGKALEAIQLRIGFATAVDGDLDRIVENLGVVKPTFMAGAPRIFEKVRAKVITGVENEGGPKAKIFAWAFGVGAKVSKLRQAGREPSGLLAFQYRLADKLVFSKIKARLGGNIRFFVSGAAALSRDVAEWFHAAGMLILEGYGLTETSAASCVNMPYDCRFGTVGPPAPGTEVKIADDGEILLRGPGVMRGYHKLSDVTAEVLDSDGWFHTGDVGEVADGYLRVTDRKKDLIKTSGGKYVAPQKIEIIFKAVSPYASQIVVHGDTRNYCTALITLDPDAITEWAEHHELSGRPYEELTRTAAVRELIQGHIDELNGRLERWETIKKFEILTHDLTVENGDLTPSLKVKRKAVEKKYMDVLDGMYT</sequence>
<dbReference type="GO" id="GO:0004467">
    <property type="term" value="F:long-chain fatty acid-CoA ligase activity"/>
    <property type="evidence" value="ECO:0007669"/>
    <property type="project" value="TreeGrafter"/>
</dbReference>
<organism evidence="4 5">
    <name type="scientific">Jiangella asiatica</name>
    <dbReference type="NCBI Taxonomy" id="2530372"/>
    <lineage>
        <taxon>Bacteria</taxon>
        <taxon>Bacillati</taxon>
        <taxon>Actinomycetota</taxon>
        <taxon>Actinomycetes</taxon>
        <taxon>Jiangellales</taxon>
        <taxon>Jiangellaceae</taxon>
        <taxon>Jiangella</taxon>
    </lineage>
</organism>
<dbReference type="GO" id="GO:0016020">
    <property type="term" value="C:membrane"/>
    <property type="evidence" value="ECO:0007669"/>
    <property type="project" value="TreeGrafter"/>
</dbReference>
<dbReference type="CDD" id="cd05907">
    <property type="entry name" value="VL_LC_FACS_like"/>
    <property type="match status" value="1"/>
</dbReference>
<dbReference type="GO" id="GO:0005524">
    <property type="term" value="F:ATP binding"/>
    <property type="evidence" value="ECO:0007669"/>
    <property type="project" value="UniProtKB-KW"/>
</dbReference>
<evidence type="ECO:0000256" key="2">
    <source>
        <dbReference type="ARBA" id="ARBA00022840"/>
    </source>
</evidence>
<dbReference type="EMBL" id="SMKZ01000042">
    <property type="protein sequence ID" value="TDE01294.1"/>
    <property type="molecule type" value="Genomic_DNA"/>
</dbReference>